<organism evidence="1 2">
    <name type="scientific">Serinibacter arcticus</name>
    <dbReference type="NCBI Taxonomy" id="1655435"/>
    <lineage>
        <taxon>Bacteria</taxon>
        <taxon>Bacillati</taxon>
        <taxon>Actinomycetota</taxon>
        <taxon>Actinomycetes</taxon>
        <taxon>Micrococcales</taxon>
        <taxon>Beutenbergiaceae</taxon>
        <taxon>Serinibacter</taxon>
    </lineage>
</organism>
<dbReference type="EMBL" id="RHPJ01000003">
    <property type="protein sequence ID" value="TGO04863.1"/>
    <property type="molecule type" value="Genomic_DNA"/>
</dbReference>
<dbReference type="Gene3D" id="1.10.510.10">
    <property type="entry name" value="Transferase(Phosphotransferase) domain 1"/>
    <property type="match status" value="1"/>
</dbReference>
<dbReference type="SUPFAM" id="SSF56112">
    <property type="entry name" value="Protein kinase-like (PK-like)"/>
    <property type="match status" value="1"/>
</dbReference>
<evidence type="ECO:0000313" key="1">
    <source>
        <dbReference type="EMBL" id="TGO04863.1"/>
    </source>
</evidence>
<dbReference type="InterPro" id="IPR011009">
    <property type="entry name" value="Kinase-like_dom_sf"/>
</dbReference>
<comment type="caution">
    <text evidence="1">The sequence shown here is derived from an EMBL/GenBank/DDBJ whole genome shotgun (WGS) entry which is preliminary data.</text>
</comment>
<keyword evidence="1" id="KW-0723">Serine/threonine-protein kinase</keyword>
<protein>
    <submittedName>
        <fullName evidence="1">Putative serine/threonine protein kinase</fullName>
    </submittedName>
</protein>
<dbReference type="GO" id="GO:0004674">
    <property type="term" value="F:protein serine/threonine kinase activity"/>
    <property type="evidence" value="ECO:0007669"/>
    <property type="project" value="UniProtKB-KW"/>
</dbReference>
<reference evidence="1 2" key="1">
    <citation type="submission" date="2018-11" db="EMBL/GenBank/DDBJ databases">
        <title>Complete genome sequencing of the Actinobacteria Serinibacter sp. K3-2.</title>
        <authorList>
            <person name="Rakitin A.L."/>
            <person name="Beletsky A.V."/>
            <person name="Mardanov A.V."/>
            <person name="Ravin N.V."/>
            <person name="Gromova A.S."/>
            <person name="Filippova S.N."/>
            <person name="Gal'Chenko V.F."/>
        </authorList>
    </citation>
    <scope>NUCLEOTIDE SEQUENCE [LARGE SCALE GENOMIC DNA]</scope>
    <source>
        <strain evidence="1 2">K3-2</strain>
    </source>
</reference>
<keyword evidence="1" id="KW-0418">Kinase</keyword>
<dbReference type="AlphaFoldDB" id="A0A4Z1E337"/>
<evidence type="ECO:0000313" key="2">
    <source>
        <dbReference type="Proteomes" id="UP000297318"/>
    </source>
</evidence>
<name>A0A4Z1E337_9MICO</name>
<proteinExistence type="predicted"/>
<accession>A0A4Z1E337</accession>
<dbReference type="Proteomes" id="UP000297318">
    <property type="component" value="Unassembled WGS sequence"/>
</dbReference>
<gene>
    <name evidence="1" type="ORF">SERN_2456</name>
</gene>
<sequence>MDDERAAGPERCNARMTSAPSIPGCAGLELGLPWRGTATARSRSGELVRVQRLDLTPSDRSLVRRRAQRLVELEADGLAAVRSLHDGVDGALVVVTDLVAGPRLSDVATADGGLSADGVQRLLLDLAAALAALHAHGLGHGAITAEAVVLRPEGAVLTDLLAEALHGRGRGATAERAVRQLAPERRGGHAVAATRASDVWELAAVVAQVLASGTRTGVHDLDPDVGELLEAASADDPAARPSAARIAAVAGARGAREPGRAWGRVAPDTWEIGDAVAEAEREVVLLAPTLVGRRRGAGRARRWAGAAGAAVALALGAWTLVLPHGSSIPPGSADLAAGAPLGPAAAFALRDRALETGDAAMLARAVQPGGPAWRRDLTTIDALRRGGVVLDGVRTVVLPAEASAGPGAVLVAQAAHRRHAGGVTSVSGPQPPSCLVVAAIPTPSGTRLVDWAPCA</sequence>
<keyword evidence="1" id="KW-0808">Transferase</keyword>
<keyword evidence="2" id="KW-1185">Reference proteome</keyword>